<dbReference type="InterPro" id="IPR051329">
    <property type="entry name" value="NIR_SIR_4Fe-4S"/>
</dbReference>
<dbReference type="InterPro" id="IPR005117">
    <property type="entry name" value="NiRdtase/SiRdtase_haem-b_fer"/>
</dbReference>
<evidence type="ECO:0000256" key="1">
    <source>
        <dbReference type="ARBA" id="ARBA00022485"/>
    </source>
</evidence>
<keyword evidence="4" id="KW-0560">Oxidoreductase</keyword>
<dbReference type="Proteomes" id="UP001157109">
    <property type="component" value="Unassembled WGS sequence"/>
</dbReference>
<sequence>MPAVPAHTAPDQCPGALRMFAASDGLIARVRLAGSPLTVAQARAIGAMADQLGDGQVLFTTRANVQLRGLTDAGAAAFVDRVREIGLLPSDTHERARNIVVSPLGTAAPLEALARALDQALCAEPALATLSGRWLIGLDDGSGDIASLPLDVTAQVQGSRVVLALGRHHDETVWDVGPAADPQSVARLLADVCAAWVAVRDARPDTPWNVDDLDHVGWDALRDKVSRLLPRATAQVRRRSTEPRLAGVVREESVPGGSRTSGAGPGTVTLVLKAPLAAISAAGWLAACDVAAEAAGTLAVTPWHTTVIAGVAADVASAALADLARVGWVVDPADPWLRVHACTGRPACAKSRADVQLRAREIVGDLAADASTAHQPPAGHRLPLMISGCARQCGHPATPHLAVVASSDDSFAVRVHDGSHDTQRGLEHGTLSAAQVRSMARGEGST</sequence>
<dbReference type="SUPFAM" id="SSF56014">
    <property type="entry name" value="Nitrite and sulphite reductase 4Fe-4S domain-like"/>
    <property type="match status" value="1"/>
</dbReference>
<evidence type="ECO:0000256" key="3">
    <source>
        <dbReference type="ARBA" id="ARBA00022723"/>
    </source>
</evidence>
<feature type="domain" description="Nitrite/Sulfite reductase ferredoxin-like" evidence="7">
    <location>
        <begin position="24"/>
        <end position="84"/>
    </location>
</feature>
<dbReference type="Gene3D" id="3.30.413.10">
    <property type="entry name" value="Sulfite Reductase Hemoprotein, domain 1"/>
    <property type="match status" value="2"/>
</dbReference>
<evidence type="ECO:0000256" key="6">
    <source>
        <dbReference type="ARBA" id="ARBA00023014"/>
    </source>
</evidence>
<keyword evidence="6" id="KW-0411">Iron-sulfur</keyword>
<name>A0ABQ6HNV9_9MICO</name>
<protein>
    <submittedName>
        <fullName evidence="8">Precorrin-3B synthase</fullName>
    </submittedName>
</protein>
<dbReference type="Gene3D" id="3.90.480.10">
    <property type="entry name" value="Sulfite Reductase Hemoprotein,Domain 2"/>
    <property type="match status" value="1"/>
</dbReference>
<dbReference type="PANTHER" id="PTHR32439:SF9">
    <property type="entry name" value="BLR3264 PROTEIN"/>
    <property type="match status" value="1"/>
</dbReference>
<comment type="caution">
    <text evidence="8">The sequence shown here is derived from an EMBL/GenBank/DDBJ whole genome shotgun (WGS) entry which is preliminary data.</text>
</comment>
<keyword evidence="3" id="KW-0479">Metal-binding</keyword>
<dbReference type="PANTHER" id="PTHR32439">
    <property type="entry name" value="FERREDOXIN--NITRITE REDUCTASE, CHLOROPLASTIC"/>
    <property type="match status" value="1"/>
</dbReference>
<dbReference type="SUPFAM" id="SSF55124">
    <property type="entry name" value="Nitrite/Sulfite reductase N-terminal domain-like"/>
    <property type="match status" value="2"/>
</dbReference>
<dbReference type="InterPro" id="IPR045854">
    <property type="entry name" value="NO2/SO3_Rdtase_4Fe4S_sf"/>
</dbReference>
<keyword evidence="5" id="KW-0408">Iron</keyword>
<dbReference type="EMBL" id="BSUJ01000001">
    <property type="protein sequence ID" value="GMA19379.1"/>
    <property type="molecule type" value="Genomic_DNA"/>
</dbReference>
<gene>
    <name evidence="8" type="primary">cobG</name>
    <name evidence="8" type="ORF">GCM10025862_14000</name>
</gene>
<organism evidence="8 9">
    <name type="scientific">Arsenicicoccus piscis</name>
    <dbReference type="NCBI Taxonomy" id="673954"/>
    <lineage>
        <taxon>Bacteria</taxon>
        <taxon>Bacillati</taxon>
        <taxon>Actinomycetota</taxon>
        <taxon>Actinomycetes</taxon>
        <taxon>Micrococcales</taxon>
        <taxon>Intrasporangiaceae</taxon>
        <taxon>Arsenicicoccus</taxon>
    </lineage>
</organism>
<proteinExistence type="predicted"/>
<dbReference type="RefSeq" id="WP_241444814.1">
    <property type="nucleotide sequence ID" value="NZ_BSUJ01000001.1"/>
</dbReference>
<accession>A0ABQ6HNV9</accession>
<dbReference type="InterPro" id="IPR036136">
    <property type="entry name" value="Nit/Sulf_reduc_fer-like_dom_sf"/>
</dbReference>
<keyword evidence="2" id="KW-0349">Heme</keyword>
<keyword evidence="9" id="KW-1185">Reference proteome</keyword>
<dbReference type="Pfam" id="PF03460">
    <property type="entry name" value="NIR_SIR_ferr"/>
    <property type="match status" value="1"/>
</dbReference>
<evidence type="ECO:0000256" key="4">
    <source>
        <dbReference type="ARBA" id="ARBA00023002"/>
    </source>
</evidence>
<evidence type="ECO:0000313" key="8">
    <source>
        <dbReference type="EMBL" id="GMA19379.1"/>
    </source>
</evidence>
<evidence type="ECO:0000256" key="2">
    <source>
        <dbReference type="ARBA" id="ARBA00022617"/>
    </source>
</evidence>
<evidence type="ECO:0000256" key="5">
    <source>
        <dbReference type="ARBA" id="ARBA00023004"/>
    </source>
</evidence>
<evidence type="ECO:0000259" key="7">
    <source>
        <dbReference type="Pfam" id="PF03460"/>
    </source>
</evidence>
<reference evidence="9" key="1">
    <citation type="journal article" date="2019" name="Int. J. Syst. Evol. Microbiol.">
        <title>The Global Catalogue of Microorganisms (GCM) 10K type strain sequencing project: providing services to taxonomists for standard genome sequencing and annotation.</title>
        <authorList>
            <consortium name="The Broad Institute Genomics Platform"/>
            <consortium name="The Broad Institute Genome Sequencing Center for Infectious Disease"/>
            <person name="Wu L."/>
            <person name="Ma J."/>
        </authorList>
    </citation>
    <scope>NUCLEOTIDE SEQUENCE [LARGE SCALE GENOMIC DNA]</scope>
    <source>
        <strain evidence="9">NBRC 105830</strain>
    </source>
</reference>
<keyword evidence="1" id="KW-0004">4Fe-4S</keyword>
<evidence type="ECO:0000313" key="9">
    <source>
        <dbReference type="Proteomes" id="UP001157109"/>
    </source>
</evidence>